<dbReference type="EMBL" id="MU005774">
    <property type="protein sequence ID" value="KAF2707096.1"/>
    <property type="molecule type" value="Genomic_DNA"/>
</dbReference>
<dbReference type="OrthoDB" id="61113at2759"/>
<sequence length="382" mass="43706">MATEQLLANPPDANEPQPLYNRRETIMGATIPFLIISYMAVLFRVYVRIKIIRDPGWDDFFVVLAAVRLLLPIEYGLGRHMLYTPDATMVKYQMLFYVENAMYITEGGFIKVSLLFQYLRIFKAGVMRYVCLTLLVVISLWAVSYSAIAWVPCMPIREYWERYGSSKCWGLGFNDEDSFVRTIESHSALNMVFDALVFMIPLVLFSESNLRLKNILAMVGVFTVGILVVFISVWRLYTIVDHRAATYPYMDFTWWAPLTLILSCLEINLAIICASMPIFWPILEQSLAEIFVTSEVRISSENRALEDAGRGFELRERAESIKSTSGNSRESLTREPARETVDAYAHYKDQYVIAQVDPFGNNVPGARVETEIATKPKPKWAI</sequence>
<feature type="transmembrane region" description="Helical" evidence="6">
    <location>
        <begin position="129"/>
        <end position="151"/>
    </location>
</feature>
<accession>A0A6G1K2K3</accession>
<comment type="similarity">
    <text evidence="5">Belongs to the SAT4 family.</text>
</comment>
<name>A0A6G1K2K3_9PLEO</name>
<evidence type="ECO:0000256" key="2">
    <source>
        <dbReference type="ARBA" id="ARBA00022692"/>
    </source>
</evidence>
<evidence type="ECO:0000313" key="9">
    <source>
        <dbReference type="Proteomes" id="UP000799428"/>
    </source>
</evidence>
<dbReference type="AlphaFoldDB" id="A0A6G1K2K3"/>
<evidence type="ECO:0000256" key="1">
    <source>
        <dbReference type="ARBA" id="ARBA00004141"/>
    </source>
</evidence>
<evidence type="ECO:0000256" key="6">
    <source>
        <dbReference type="SAM" id="Phobius"/>
    </source>
</evidence>
<dbReference type="Proteomes" id="UP000799428">
    <property type="component" value="Unassembled WGS sequence"/>
</dbReference>
<reference evidence="8" key="1">
    <citation type="journal article" date="2020" name="Stud. Mycol.">
        <title>101 Dothideomycetes genomes: a test case for predicting lifestyles and emergence of pathogens.</title>
        <authorList>
            <person name="Haridas S."/>
            <person name="Albert R."/>
            <person name="Binder M."/>
            <person name="Bloem J."/>
            <person name="Labutti K."/>
            <person name="Salamov A."/>
            <person name="Andreopoulos B."/>
            <person name="Baker S."/>
            <person name="Barry K."/>
            <person name="Bills G."/>
            <person name="Bluhm B."/>
            <person name="Cannon C."/>
            <person name="Castanera R."/>
            <person name="Culley D."/>
            <person name="Daum C."/>
            <person name="Ezra D."/>
            <person name="Gonzalez J."/>
            <person name="Henrissat B."/>
            <person name="Kuo A."/>
            <person name="Liang C."/>
            <person name="Lipzen A."/>
            <person name="Lutzoni F."/>
            <person name="Magnuson J."/>
            <person name="Mondo S."/>
            <person name="Nolan M."/>
            <person name="Ohm R."/>
            <person name="Pangilinan J."/>
            <person name="Park H.-J."/>
            <person name="Ramirez L."/>
            <person name="Alfaro M."/>
            <person name="Sun H."/>
            <person name="Tritt A."/>
            <person name="Yoshinaga Y."/>
            <person name="Zwiers L.-H."/>
            <person name="Turgeon B."/>
            <person name="Goodwin S."/>
            <person name="Spatafora J."/>
            <person name="Crous P."/>
            <person name="Grigoriev I."/>
        </authorList>
    </citation>
    <scope>NUCLEOTIDE SEQUENCE</scope>
    <source>
        <strain evidence="8">CBS 279.74</strain>
    </source>
</reference>
<keyword evidence="3 6" id="KW-1133">Transmembrane helix</keyword>
<dbReference type="Pfam" id="PF20684">
    <property type="entry name" value="Fung_rhodopsin"/>
    <property type="match status" value="1"/>
</dbReference>
<organism evidence="8 9">
    <name type="scientific">Pleomassaria siparia CBS 279.74</name>
    <dbReference type="NCBI Taxonomy" id="1314801"/>
    <lineage>
        <taxon>Eukaryota</taxon>
        <taxon>Fungi</taxon>
        <taxon>Dikarya</taxon>
        <taxon>Ascomycota</taxon>
        <taxon>Pezizomycotina</taxon>
        <taxon>Dothideomycetes</taxon>
        <taxon>Pleosporomycetidae</taxon>
        <taxon>Pleosporales</taxon>
        <taxon>Pleomassariaceae</taxon>
        <taxon>Pleomassaria</taxon>
    </lineage>
</organism>
<keyword evidence="9" id="KW-1185">Reference proteome</keyword>
<evidence type="ECO:0000256" key="3">
    <source>
        <dbReference type="ARBA" id="ARBA00022989"/>
    </source>
</evidence>
<feature type="transmembrane region" description="Helical" evidence="6">
    <location>
        <begin position="97"/>
        <end position="117"/>
    </location>
</feature>
<dbReference type="PANTHER" id="PTHR33048">
    <property type="entry name" value="PTH11-LIKE INTEGRAL MEMBRANE PROTEIN (AFU_ORTHOLOGUE AFUA_5G11245)"/>
    <property type="match status" value="1"/>
</dbReference>
<feature type="transmembrane region" description="Helical" evidence="6">
    <location>
        <begin position="59"/>
        <end position="77"/>
    </location>
</feature>
<keyword evidence="2 6" id="KW-0812">Transmembrane</keyword>
<dbReference type="PANTHER" id="PTHR33048:SF47">
    <property type="entry name" value="INTEGRAL MEMBRANE PROTEIN-RELATED"/>
    <property type="match status" value="1"/>
</dbReference>
<feature type="transmembrane region" description="Helical" evidence="6">
    <location>
        <begin position="254"/>
        <end position="280"/>
    </location>
</feature>
<feature type="transmembrane region" description="Helical" evidence="6">
    <location>
        <begin position="215"/>
        <end position="234"/>
    </location>
</feature>
<dbReference type="InterPro" id="IPR052337">
    <property type="entry name" value="SAT4-like"/>
</dbReference>
<gene>
    <name evidence="8" type="ORF">K504DRAFT_436333</name>
</gene>
<evidence type="ECO:0000256" key="4">
    <source>
        <dbReference type="ARBA" id="ARBA00023136"/>
    </source>
</evidence>
<keyword evidence="4 6" id="KW-0472">Membrane</keyword>
<comment type="subcellular location">
    <subcellularLocation>
        <location evidence="1">Membrane</location>
        <topology evidence="1">Multi-pass membrane protein</topology>
    </subcellularLocation>
</comment>
<dbReference type="InterPro" id="IPR049326">
    <property type="entry name" value="Rhodopsin_dom_fungi"/>
</dbReference>
<evidence type="ECO:0000313" key="8">
    <source>
        <dbReference type="EMBL" id="KAF2707096.1"/>
    </source>
</evidence>
<proteinExistence type="inferred from homology"/>
<dbReference type="GO" id="GO:0016020">
    <property type="term" value="C:membrane"/>
    <property type="evidence" value="ECO:0007669"/>
    <property type="project" value="UniProtKB-SubCell"/>
</dbReference>
<feature type="transmembrane region" description="Helical" evidence="6">
    <location>
        <begin position="26"/>
        <end position="47"/>
    </location>
</feature>
<evidence type="ECO:0000259" key="7">
    <source>
        <dbReference type="Pfam" id="PF20684"/>
    </source>
</evidence>
<feature type="domain" description="Rhodopsin" evidence="7">
    <location>
        <begin position="43"/>
        <end position="284"/>
    </location>
</feature>
<evidence type="ECO:0000256" key="5">
    <source>
        <dbReference type="ARBA" id="ARBA00038359"/>
    </source>
</evidence>
<protein>
    <recommendedName>
        <fullName evidence="7">Rhodopsin domain-containing protein</fullName>
    </recommendedName>
</protein>